<keyword evidence="3" id="KW-1185">Reference proteome</keyword>
<dbReference type="Proteomes" id="UP000541109">
    <property type="component" value="Unassembled WGS sequence"/>
</dbReference>
<accession>A0A839AIT4</accession>
<evidence type="ECO:0000313" key="3">
    <source>
        <dbReference type="Proteomes" id="UP000541109"/>
    </source>
</evidence>
<evidence type="ECO:0000256" key="1">
    <source>
        <dbReference type="SAM" id="MobiDB-lite"/>
    </source>
</evidence>
<evidence type="ECO:0000313" key="2">
    <source>
        <dbReference type="EMBL" id="MBA5779045.1"/>
    </source>
</evidence>
<proteinExistence type="predicted"/>
<gene>
    <name evidence="2" type="ORF">H2509_18100</name>
</gene>
<protein>
    <submittedName>
        <fullName evidence="2">DUF2336 domain-containing protein</fullName>
    </submittedName>
</protein>
<dbReference type="RefSeq" id="WP_182167874.1">
    <property type="nucleotide sequence ID" value="NZ_JACFXV010000065.1"/>
</dbReference>
<reference evidence="2 3" key="1">
    <citation type="submission" date="2020-07" db="EMBL/GenBank/DDBJ databases">
        <title>Stappia sp., F7233, whole genome shotgun sequencing project.</title>
        <authorList>
            <person name="Jiang S."/>
            <person name="Liu Z.W."/>
            <person name="Du Z.J."/>
        </authorList>
    </citation>
    <scope>NUCLEOTIDE SEQUENCE [LARGE SCALE GENOMIC DNA]</scope>
    <source>
        <strain evidence="2 3">F7233</strain>
    </source>
</reference>
<comment type="caution">
    <text evidence="2">The sequence shown here is derived from an EMBL/GenBank/DDBJ whole genome shotgun (WGS) entry which is preliminary data.</text>
</comment>
<organism evidence="2 3">
    <name type="scientific">Stappia albiluteola</name>
    <dbReference type="NCBI Taxonomy" id="2758565"/>
    <lineage>
        <taxon>Bacteria</taxon>
        <taxon>Pseudomonadati</taxon>
        <taxon>Pseudomonadota</taxon>
        <taxon>Alphaproteobacteria</taxon>
        <taxon>Hyphomicrobiales</taxon>
        <taxon>Stappiaceae</taxon>
        <taxon>Stappia</taxon>
    </lineage>
</organism>
<dbReference type="EMBL" id="JACFXV010000065">
    <property type="protein sequence ID" value="MBA5779045.1"/>
    <property type="molecule type" value="Genomic_DNA"/>
</dbReference>
<dbReference type="AlphaFoldDB" id="A0A839AIT4"/>
<name>A0A839AIT4_9HYPH</name>
<dbReference type="InterPro" id="IPR019285">
    <property type="entry name" value="DUF2336"/>
</dbReference>
<sequence length="379" mass="39834">MREAEGAARAKVLLAAAELYASRPAHDRAERGIFAELARQMLPETGVESRRRIAELLAGATDAPAETLSQLCRDPDPLVAGPILAEAAALSECDLIQAVGRGPEPLRMAVADRDDLTDAVVTALFAQADAETLRHLVERLEDGAIPCLAGNAEVIPAEALAALETRPELLSALAAELSAIRALPASLLFNLFLELDHQGRMEAIAAAQARALAELARSANAQPLHAFFKPAVLDALVSAALSGGSAAFASHLAYVLALPAETAARIADDNTGEALVICLRALGVNDGDVARILVRLLGVRLTLDELRGLLALHEQISARAAILLVTSWNGGALPEVGKREEAAMHDTVYSGAARIGTELRTAPRSQREESLSPLRRGAG</sequence>
<dbReference type="Pfam" id="PF10098">
    <property type="entry name" value="DUF2336"/>
    <property type="match status" value="1"/>
</dbReference>
<feature type="region of interest" description="Disordered" evidence="1">
    <location>
        <begin position="359"/>
        <end position="379"/>
    </location>
</feature>